<keyword evidence="4" id="KW-1185">Reference proteome</keyword>
<dbReference type="PANTHER" id="PTHR42760:SF40">
    <property type="entry name" value="3-OXOACYL-[ACYL-CARRIER-PROTEIN] REDUCTASE, CHLOROPLASTIC"/>
    <property type="match status" value="1"/>
</dbReference>
<proteinExistence type="inferred from homology"/>
<reference evidence="3 4" key="1">
    <citation type="journal article" date="2019" name="Int. J. Syst. Evol. Microbiol.">
        <title>The Global Catalogue of Microorganisms (GCM) 10K type strain sequencing project: providing services to taxonomists for standard genome sequencing and annotation.</title>
        <authorList>
            <consortium name="The Broad Institute Genomics Platform"/>
            <consortium name="The Broad Institute Genome Sequencing Center for Infectious Disease"/>
            <person name="Wu L."/>
            <person name="Ma J."/>
        </authorList>
    </citation>
    <scope>NUCLEOTIDE SEQUENCE [LARGE SCALE GENOMIC DNA]</scope>
    <source>
        <strain evidence="3 4">JCM 13023</strain>
    </source>
</reference>
<gene>
    <name evidence="3" type="ORF">GCM10009676_16100</name>
</gene>
<dbReference type="Pfam" id="PF13561">
    <property type="entry name" value="adh_short_C2"/>
    <property type="match status" value="1"/>
</dbReference>
<dbReference type="PANTHER" id="PTHR42760">
    <property type="entry name" value="SHORT-CHAIN DEHYDROGENASES/REDUCTASES FAMILY MEMBER"/>
    <property type="match status" value="1"/>
</dbReference>
<organism evidence="3 4">
    <name type="scientific">Prauserella halophila</name>
    <dbReference type="NCBI Taxonomy" id="185641"/>
    <lineage>
        <taxon>Bacteria</taxon>
        <taxon>Bacillati</taxon>
        <taxon>Actinomycetota</taxon>
        <taxon>Actinomycetes</taxon>
        <taxon>Pseudonocardiales</taxon>
        <taxon>Pseudonocardiaceae</taxon>
        <taxon>Prauserella</taxon>
    </lineage>
</organism>
<dbReference type="InterPro" id="IPR002347">
    <property type="entry name" value="SDR_fam"/>
</dbReference>
<dbReference type="Proteomes" id="UP001500653">
    <property type="component" value="Unassembled WGS sequence"/>
</dbReference>
<dbReference type="SMART" id="SM00822">
    <property type="entry name" value="PKS_KR"/>
    <property type="match status" value="1"/>
</dbReference>
<evidence type="ECO:0000256" key="1">
    <source>
        <dbReference type="ARBA" id="ARBA00006484"/>
    </source>
</evidence>
<comment type="similarity">
    <text evidence="1">Belongs to the short-chain dehydrogenases/reductases (SDR) family.</text>
</comment>
<dbReference type="InterPro" id="IPR057326">
    <property type="entry name" value="KR_dom"/>
</dbReference>
<evidence type="ECO:0000313" key="4">
    <source>
        <dbReference type="Proteomes" id="UP001500653"/>
    </source>
</evidence>
<evidence type="ECO:0000259" key="2">
    <source>
        <dbReference type="SMART" id="SM00822"/>
    </source>
</evidence>
<comment type="caution">
    <text evidence="3">The sequence shown here is derived from an EMBL/GenBank/DDBJ whole genome shotgun (WGS) entry which is preliminary data.</text>
</comment>
<evidence type="ECO:0000313" key="3">
    <source>
        <dbReference type="EMBL" id="GAA1233519.1"/>
    </source>
</evidence>
<dbReference type="EMBL" id="BAAALN010000005">
    <property type="protein sequence ID" value="GAA1233519.1"/>
    <property type="molecule type" value="Genomic_DNA"/>
</dbReference>
<feature type="domain" description="Ketoreductase" evidence="2">
    <location>
        <begin position="2"/>
        <end position="178"/>
    </location>
</feature>
<accession>A0ABN1W7B7</accession>
<dbReference type="InterPro" id="IPR036291">
    <property type="entry name" value="NAD(P)-bd_dom_sf"/>
</dbReference>
<sequence length="238" mass="23947">MYIVTGGGTGIGRAVALSLQSRGEDVLVAGRRRAPLDDVAGDTGGAVRTVRCDLSTPDGARTLAAAVDTDVDGLVHCAGGNPAIGGPEASTLEAEADLVRETLDSNVTSAALAVSALSGHLTAGASIVLFGSIAAEHGVGYYGPAKAAVASYALGLAASLGPRGVRVNCISPGYIAETEFFAGTMTPEREAELRAGTTLGRTGVPDDVVGLTEFLLSSRAQHITGQNLHLDGGAHPTR</sequence>
<dbReference type="SUPFAM" id="SSF51735">
    <property type="entry name" value="NAD(P)-binding Rossmann-fold domains"/>
    <property type="match status" value="1"/>
</dbReference>
<dbReference type="PRINTS" id="PR00081">
    <property type="entry name" value="GDHRDH"/>
</dbReference>
<dbReference type="CDD" id="cd05233">
    <property type="entry name" value="SDR_c"/>
    <property type="match status" value="1"/>
</dbReference>
<dbReference type="RefSeq" id="WP_253863625.1">
    <property type="nucleotide sequence ID" value="NZ_BAAALN010000005.1"/>
</dbReference>
<name>A0ABN1W7B7_9PSEU</name>
<dbReference type="Gene3D" id="3.40.50.720">
    <property type="entry name" value="NAD(P)-binding Rossmann-like Domain"/>
    <property type="match status" value="1"/>
</dbReference>
<protein>
    <submittedName>
        <fullName evidence="3">SDR family oxidoreductase</fullName>
    </submittedName>
</protein>